<reference evidence="7 8" key="1">
    <citation type="journal article" date="2013" name="Genome Announc.">
        <title>Draft Genome Sequence of Amycolatopsis decaplanina Strain DSM 44594T.</title>
        <authorList>
            <person name="Kaur N."/>
            <person name="Kumar S."/>
            <person name="Bala M."/>
            <person name="Raghava G.P."/>
            <person name="Mayilraj S."/>
        </authorList>
    </citation>
    <scope>NUCLEOTIDE SEQUENCE [LARGE SCALE GENOMIC DNA]</scope>
    <source>
        <strain evidence="7 8">DSM 44594</strain>
    </source>
</reference>
<evidence type="ECO:0000256" key="1">
    <source>
        <dbReference type="ARBA" id="ARBA00005820"/>
    </source>
</evidence>
<dbReference type="Gene3D" id="1.25.40.10">
    <property type="entry name" value="Tetratricopeptide repeat domain"/>
    <property type="match status" value="1"/>
</dbReference>
<dbReference type="InterPro" id="IPR036388">
    <property type="entry name" value="WH-like_DNA-bd_sf"/>
</dbReference>
<evidence type="ECO:0000313" key="8">
    <source>
        <dbReference type="Proteomes" id="UP000054226"/>
    </source>
</evidence>
<evidence type="ECO:0000313" key="7">
    <source>
        <dbReference type="EMBL" id="EME57659.1"/>
    </source>
</evidence>
<dbReference type="PATRIC" id="fig|1284240.4.peg.4210"/>
<evidence type="ECO:0000256" key="4">
    <source>
        <dbReference type="ARBA" id="ARBA00023163"/>
    </source>
</evidence>
<comment type="caution">
    <text evidence="7">The sequence shown here is derived from an EMBL/GenBank/DDBJ whole genome shotgun (WGS) entry which is preliminary data.</text>
</comment>
<sequence length="242" mass="27257">MPTAPKLRALLTLFLLNVNKPLSIGAMVKELWGVRPPVSAVNTLQTYVFQLRRWMAEVAGVEQGLIAKKILITDGEGYLFRLGQEMLDLQRFEDRARAGARELGLGNNAEAAALLRAALDLWRGSIALEFQPGQGIQARIVQLEENRLYVLEQRIDADLRLGRHRELVGELASLIVEHSLHESLHSKLMIAFHRCGRTADALNVFRDFRERIIQELGIEPSPEFQSLHQAVLSRSRLLDAPI</sequence>
<evidence type="ECO:0000259" key="6">
    <source>
        <dbReference type="PROSITE" id="PS51755"/>
    </source>
</evidence>
<evidence type="ECO:0000256" key="2">
    <source>
        <dbReference type="ARBA" id="ARBA00023015"/>
    </source>
</evidence>
<protein>
    <submittedName>
        <fullName evidence="7">SARP family pathway specific regulatory protein</fullName>
    </submittedName>
</protein>
<dbReference type="PROSITE" id="PS51755">
    <property type="entry name" value="OMPR_PHOB"/>
    <property type="match status" value="1"/>
</dbReference>
<keyword evidence="2" id="KW-0805">Transcription regulation</keyword>
<dbReference type="InterPro" id="IPR001867">
    <property type="entry name" value="OmpR/PhoB-type_DNA-bd"/>
</dbReference>
<evidence type="ECO:0000256" key="3">
    <source>
        <dbReference type="ARBA" id="ARBA00023125"/>
    </source>
</evidence>
<accession>M2ZBB7</accession>
<comment type="similarity">
    <text evidence="1">Belongs to the AfsR/DnrI/RedD regulatory family.</text>
</comment>
<dbReference type="PANTHER" id="PTHR35807">
    <property type="entry name" value="TRANSCRIPTIONAL REGULATOR REDD-RELATED"/>
    <property type="match status" value="1"/>
</dbReference>
<dbReference type="InterPro" id="IPR051677">
    <property type="entry name" value="AfsR-DnrI-RedD_regulator"/>
</dbReference>
<organism evidence="7 8">
    <name type="scientific">Amycolatopsis decaplanina DSM 44594</name>
    <dbReference type="NCBI Taxonomy" id="1284240"/>
    <lineage>
        <taxon>Bacteria</taxon>
        <taxon>Bacillati</taxon>
        <taxon>Actinomycetota</taxon>
        <taxon>Actinomycetes</taxon>
        <taxon>Pseudonocardiales</taxon>
        <taxon>Pseudonocardiaceae</taxon>
        <taxon>Amycolatopsis</taxon>
    </lineage>
</organism>
<keyword evidence="3 5" id="KW-0238">DNA-binding</keyword>
<dbReference type="InterPro" id="IPR011990">
    <property type="entry name" value="TPR-like_helical_dom_sf"/>
</dbReference>
<dbReference type="SUPFAM" id="SSF46894">
    <property type="entry name" value="C-terminal effector domain of the bipartite response regulators"/>
    <property type="match status" value="1"/>
</dbReference>
<dbReference type="Gene3D" id="1.10.10.10">
    <property type="entry name" value="Winged helix-like DNA-binding domain superfamily/Winged helix DNA-binding domain"/>
    <property type="match status" value="1"/>
</dbReference>
<gene>
    <name evidence="7" type="ORF">H074_20752</name>
</gene>
<dbReference type="Pfam" id="PF00486">
    <property type="entry name" value="Trans_reg_C"/>
    <property type="match status" value="1"/>
</dbReference>
<dbReference type="SUPFAM" id="SSF48452">
    <property type="entry name" value="TPR-like"/>
    <property type="match status" value="1"/>
</dbReference>
<dbReference type="GO" id="GO:0000160">
    <property type="term" value="P:phosphorelay signal transduction system"/>
    <property type="evidence" value="ECO:0007669"/>
    <property type="project" value="InterPro"/>
</dbReference>
<dbReference type="GO" id="GO:0006355">
    <property type="term" value="P:regulation of DNA-templated transcription"/>
    <property type="evidence" value="ECO:0007669"/>
    <property type="project" value="InterPro"/>
</dbReference>
<dbReference type="EMBL" id="AOHO01000058">
    <property type="protein sequence ID" value="EME57659.1"/>
    <property type="molecule type" value="Genomic_DNA"/>
</dbReference>
<dbReference type="Proteomes" id="UP000054226">
    <property type="component" value="Unassembled WGS sequence"/>
</dbReference>
<keyword evidence="4" id="KW-0804">Transcription</keyword>
<dbReference type="GO" id="GO:0003677">
    <property type="term" value="F:DNA binding"/>
    <property type="evidence" value="ECO:0007669"/>
    <property type="project" value="UniProtKB-UniRule"/>
</dbReference>
<evidence type="ECO:0000256" key="5">
    <source>
        <dbReference type="PROSITE-ProRule" id="PRU01091"/>
    </source>
</evidence>
<dbReference type="InterPro" id="IPR016032">
    <property type="entry name" value="Sig_transdc_resp-reg_C-effctor"/>
</dbReference>
<feature type="domain" description="OmpR/PhoB-type" evidence="6">
    <location>
        <begin position="1"/>
        <end position="82"/>
    </location>
</feature>
<dbReference type="PANTHER" id="PTHR35807:SF1">
    <property type="entry name" value="TRANSCRIPTIONAL REGULATOR REDD"/>
    <property type="match status" value="1"/>
</dbReference>
<dbReference type="Pfam" id="PF03704">
    <property type="entry name" value="BTAD"/>
    <property type="match status" value="1"/>
</dbReference>
<dbReference type="CDD" id="cd15831">
    <property type="entry name" value="BTAD"/>
    <property type="match status" value="1"/>
</dbReference>
<dbReference type="InterPro" id="IPR005158">
    <property type="entry name" value="BTAD"/>
</dbReference>
<name>M2ZBB7_9PSEU</name>
<dbReference type="SMART" id="SM01043">
    <property type="entry name" value="BTAD"/>
    <property type="match status" value="1"/>
</dbReference>
<proteinExistence type="inferred from homology"/>
<keyword evidence="8" id="KW-1185">Reference proteome</keyword>
<feature type="DNA-binding region" description="OmpR/PhoB-type" evidence="5">
    <location>
        <begin position="1"/>
        <end position="82"/>
    </location>
</feature>
<dbReference type="AlphaFoldDB" id="M2ZBB7"/>